<organism evidence="2 3">
    <name type="scientific">Brevibacterium casei</name>
    <dbReference type="NCBI Taxonomy" id="33889"/>
    <lineage>
        <taxon>Bacteria</taxon>
        <taxon>Bacillati</taxon>
        <taxon>Actinomycetota</taxon>
        <taxon>Actinomycetes</taxon>
        <taxon>Micrococcales</taxon>
        <taxon>Brevibacteriaceae</taxon>
        <taxon>Brevibacterium</taxon>
    </lineage>
</organism>
<feature type="region of interest" description="Disordered" evidence="1">
    <location>
        <begin position="228"/>
        <end position="394"/>
    </location>
</feature>
<feature type="compositionally biased region" description="Basic and acidic residues" evidence="1">
    <location>
        <begin position="275"/>
        <end position="286"/>
    </location>
</feature>
<evidence type="ECO:0000313" key="2">
    <source>
        <dbReference type="EMBL" id="QPS33440.1"/>
    </source>
</evidence>
<sequence>MPWLRNGDTSANHPVVLAVLEDQRCDDRLLNEAFGFVLRCALQSTAHLTDYIISRGTAVQMAGQTRAHELISVALAAGYLTEVTDGEGRRAYKLIEDDTFIHMRTREEIEWERQRKLDNANPGLTIPVRLRDGDACRYCGLVVNFHGDRRGQKAGTYDHLTRQVQSPNDMVVACGRCNATLSDAPRAHRESLLMPPPKKPYFKPKTLEWLRAHEYVIAHNIVLPDAAEPDMKAGSVPPGRDPGTAATRAPEKNPASRTEGLSDRQSESAPAGNVHRSEGPHDHQSCDDPAVDTVWSEGLSDPQSESAPADAGSGPKGPPDTNQSERDPAEPPSRFQQVPAGRRHPGSGYAGSGRDGSVTGAVRDGPGRAGTGRSAPPPPLMNPGPSRKRGRRRR</sequence>
<dbReference type="KEGG" id="bcau:I6G59_16145"/>
<name>A0A7T2WPS3_9MICO</name>
<evidence type="ECO:0008006" key="4">
    <source>
        <dbReference type="Google" id="ProtNLM"/>
    </source>
</evidence>
<evidence type="ECO:0000256" key="1">
    <source>
        <dbReference type="SAM" id="MobiDB-lite"/>
    </source>
</evidence>
<protein>
    <recommendedName>
        <fullName evidence="4">HNH endonuclease</fullName>
    </recommendedName>
</protein>
<dbReference type="EMBL" id="CP065682">
    <property type="protein sequence ID" value="QPS33440.1"/>
    <property type="molecule type" value="Genomic_DNA"/>
</dbReference>
<proteinExistence type="predicted"/>
<dbReference type="RefSeq" id="WP_197931888.1">
    <property type="nucleotide sequence ID" value="NZ_CP065682.1"/>
</dbReference>
<evidence type="ECO:0000313" key="3">
    <source>
        <dbReference type="Proteomes" id="UP000594979"/>
    </source>
</evidence>
<accession>A0A7T2WPS3</accession>
<reference evidence="2 3" key="1">
    <citation type="submission" date="2020-12" db="EMBL/GenBank/DDBJ databases">
        <title>FDA dAtabase for Regulatory Grade micrObial Sequences (FDA-ARGOS): Supporting development and validation of Infectious Disease Dx tests.</title>
        <authorList>
            <person name="Sproer C."/>
            <person name="Gronow S."/>
            <person name="Severitt S."/>
            <person name="Schroder I."/>
            <person name="Tallon L."/>
            <person name="Sadzewicz L."/>
            <person name="Zhao X."/>
            <person name="Boylan J."/>
            <person name="Ott S."/>
            <person name="Bowen H."/>
            <person name="Vavikolanu K."/>
            <person name="Mehta A."/>
            <person name="Aluvathingal J."/>
            <person name="Nadendla S."/>
            <person name="Lowell S."/>
            <person name="Myers T."/>
            <person name="Yan Y."/>
            <person name="Sichtig H."/>
        </authorList>
    </citation>
    <scope>NUCLEOTIDE SEQUENCE [LARGE SCALE GENOMIC DNA]</scope>
    <source>
        <strain evidence="2 3">FDAARGOS_902</strain>
    </source>
</reference>
<dbReference type="Proteomes" id="UP000594979">
    <property type="component" value="Chromosome"/>
</dbReference>
<gene>
    <name evidence="2" type="ORF">I6G59_16145</name>
</gene>
<dbReference type="AlphaFoldDB" id="A0A7T2WPS3"/>